<evidence type="ECO:0008006" key="6">
    <source>
        <dbReference type="Google" id="ProtNLM"/>
    </source>
</evidence>
<feature type="repeat" description="WD" evidence="3">
    <location>
        <begin position="30"/>
        <end position="71"/>
    </location>
</feature>
<dbReference type="PROSITE" id="PS50294">
    <property type="entry name" value="WD_REPEATS_REGION"/>
    <property type="match status" value="1"/>
</dbReference>
<gene>
    <name evidence="4" type="ORF">CLO192961_LOCUS287422</name>
</gene>
<evidence type="ECO:0000256" key="3">
    <source>
        <dbReference type="PROSITE-ProRule" id="PRU00221"/>
    </source>
</evidence>
<dbReference type="Gene3D" id="2.130.10.10">
    <property type="entry name" value="YVTN repeat-like/Quinoprotein amine dehydrogenase"/>
    <property type="match status" value="1"/>
</dbReference>
<evidence type="ECO:0000256" key="1">
    <source>
        <dbReference type="ARBA" id="ARBA00022574"/>
    </source>
</evidence>
<keyword evidence="2" id="KW-0677">Repeat</keyword>
<dbReference type="SUPFAM" id="SSF50978">
    <property type="entry name" value="WD40 repeat-like"/>
    <property type="match status" value="1"/>
</dbReference>
<dbReference type="InterPro" id="IPR036322">
    <property type="entry name" value="WD40_repeat_dom_sf"/>
</dbReference>
<organism evidence="4 5">
    <name type="scientific">Bionectria ochroleuca</name>
    <name type="common">Gliocladium roseum</name>
    <dbReference type="NCBI Taxonomy" id="29856"/>
    <lineage>
        <taxon>Eukaryota</taxon>
        <taxon>Fungi</taxon>
        <taxon>Dikarya</taxon>
        <taxon>Ascomycota</taxon>
        <taxon>Pezizomycotina</taxon>
        <taxon>Sordariomycetes</taxon>
        <taxon>Hypocreomycetidae</taxon>
        <taxon>Hypocreales</taxon>
        <taxon>Bionectriaceae</taxon>
        <taxon>Clonostachys</taxon>
    </lineage>
</organism>
<evidence type="ECO:0000313" key="4">
    <source>
        <dbReference type="EMBL" id="VUC30441.1"/>
    </source>
</evidence>
<keyword evidence="1 3" id="KW-0853">WD repeat</keyword>
<dbReference type="PANTHER" id="PTHR19848:SF8">
    <property type="entry name" value="F-BOX AND WD REPEAT DOMAIN CONTAINING 7"/>
    <property type="match status" value="1"/>
</dbReference>
<dbReference type="PANTHER" id="PTHR19848">
    <property type="entry name" value="WD40 REPEAT PROTEIN"/>
    <property type="match status" value="1"/>
</dbReference>
<reference evidence="4 5" key="1">
    <citation type="submission" date="2019-06" db="EMBL/GenBank/DDBJ databases">
        <authorList>
            <person name="Broberg M."/>
        </authorList>
    </citation>
    <scope>NUCLEOTIDE SEQUENCE [LARGE SCALE GENOMIC DNA]</scope>
</reference>
<comment type="caution">
    <text evidence="4">The sequence shown here is derived from an EMBL/GenBank/DDBJ whole genome shotgun (WGS) entry which is preliminary data.</text>
</comment>
<dbReference type="SMART" id="SM00320">
    <property type="entry name" value="WD40"/>
    <property type="match status" value="4"/>
</dbReference>
<sequence length="205" mass="22758">MAHCLQLVKIHSVLDGLLVRTLEISANDEVSNDHNFVRSIEFSPDGSEIYVGAEDGVLRVYHVGSTLVMRVFELSYSVYGIGIDKARGRIVAGGTNTIRCWDDNSTDIIWQEVDREMRISSIALNPQGSLVAAGDLQGSIHLRDLERGQLLHKLHGHTDSVYAIVFSIDGRKLASTGLDNSLRIWIMSAFPRCIEVVDGHKWDTI</sequence>
<name>A0ABY6UKD3_BIOOC</name>
<accession>A0ABY6UKD3</accession>
<dbReference type="InterPro" id="IPR015943">
    <property type="entry name" value="WD40/YVTN_repeat-like_dom_sf"/>
</dbReference>
<feature type="repeat" description="WD" evidence="3">
    <location>
        <begin position="154"/>
        <end position="185"/>
    </location>
</feature>
<evidence type="ECO:0000313" key="5">
    <source>
        <dbReference type="Proteomes" id="UP000766486"/>
    </source>
</evidence>
<proteinExistence type="predicted"/>
<protein>
    <recommendedName>
        <fullName evidence="6">Anaphase-promoting complex subunit 4 WD40 domain-containing protein</fullName>
    </recommendedName>
</protein>
<evidence type="ECO:0000256" key="2">
    <source>
        <dbReference type="ARBA" id="ARBA00022737"/>
    </source>
</evidence>
<dbReference type="PROSITE" id="PS50082">
    <property type="entry name" value="WD_REPEATS_2"/>
    <property type="match status" value="2"/>
</dbReference>
<dbReference type="InterPro" id="IPR001680">
    <property type="entry name" value="WD40_rpt"/>
</dbReference>
<dbReference type="Proteomes" id="UP000766486">
    <property type="component" value="Unassembled WGS sequence"/>
</dbReference>
<keyword evidence="5" id="KW-1185">Reference proteome</keyword>
<dbReference type="Pfam" id="PF00400">
    <property type="entry name" value="WD40"/>
    <property type="match status" value="2"/>
</dbReference>
<dbReference type="EMBL" id="CABFNS010000820">
    <property type="protein sequence ID" value="VUC30441.1"/>
    <property type="molecule type" value="Genomic_DNA"/>
</dbReference>